<feature type="domain" description="Peptidase S1" evidence="3">
    <location>
        <begin position="35"/>
        <end position="273"/>
    </location>
</feature>
<dbReference type="InterPro" id="IPR013783">
    <property type="entry name" value="Ig-like_fold"/>
</dbReference>
<reference evidence="4 5" key="1">
    <citation type="submission" date="2014-04" db="EMBL/GenBank/DDBJ databases">
        <title>Genome sequencing of Vibrio navarrensis strains.</title>
        <authorList>
            <person name="Gladney L.M."/>
            <person name="Katz L.S."/>
            <person name="Marino-Ramirez L."/>
            <person name="Jordan I.K."/>
        </authorList>
    </citation>
    <scope>NUCLEOTIDE SEQUENCE [LARGE SCALE GENOMIC DNA]</scope>
    <source>
        <strain evidence="4 5">ATCC 51183</strain>
    </source>
</reference>
<dbReference type="PANTHER" id="PTHR24252">
    <property type="entry name" value="ACROSIN-RELATED"/>
    <property type="match status" value="1"/>
</dbReference>
<comment type="caution">
    <text evidence="4">The sequence shown here is derived from an EMBL/GenBank/DDBJ whole genome shotgun (WGS) entry which is preliminary data.</text>
</comment>
<dbReference type="PROSITE" id="PS00134">
    <property type="entry name" value="TRYPSIN_HIS"/>
    <property type="match status" value="1"/>
</dbReference>
<dbReference type="FunFam" id="2.40.10.10:FF:000002">
    <property type="entry name" value="Transmembrane protease serine"/>
    <property type="match status" value="1"/>
</dbReference>
<organism evidence="4 5">
    <name type="scientific">Vibrio navarrensis</name>
    <dbReference type="NCBI Taxonomy" id="29495"/>
    <lineage>
        <taxon>Bacteria</taxon>
        <taxon>Pseudomonadati</taxon>
        <taxon>Pseudomonadota</taxon>
        <taxon>Gammaproteobacteria</taxon>
        <taxon>Vibrionales</taxon>
        <taxon>Vibrionaceae</taxon>
        <taxon>Vibrio</taxon>
    </lineage>
</organism>
<dbReference type="STRING" id="29495.EA26_15190"/>
<dbReference type="AlphaFoldDB" id="A0A099LMC2"/>
<dbReference type="Proteomes" id="UP000029994">
    <property type="component" value="Unassembled WGS sequence"/>
</dbReference>
<dbReference type="InterPro" id="IPR001254">
    <property type="entry name" value="Trypsin_dom"/>
</dbReference>
<keyword evidence="5" id="KW-1185">Reference proteome</keyword>
<dbReference type="PRINTS" id="PR00722">
    <property type="entry name" value="CHYMOTRYPSIN"/>
</dbReference>
<dbReference type="EMBL" id="JMCG01000002">
    <property type="protein sequence ID" value="KGK08576.1"/>
    <property type="molecule type" value="Genomic_DNA"/>
</dbReference>
<dbReference type="InterPro" id="IPR009003">
    <property type="entry name" value="Peptidase_S1_PA"/>
</dbReference>
<protein>
    <recommendedName>
        <fullName evidence="3">Peptidase S1 domain-containing protein</fullName>
    </recommendedName>
</protein>
<dbReference type="SMART" id="SM00020">
    <property type="entry name" value="Tryp_SPc"/>
    <property type="match status" value="1"/>
</dbReference>
<dbReference type="PANTHER" id="PTHR24252:SF7">
    <property type="entry name" value="HYALIN"/>
    <property type="match status" value="1"/>
</dbReference>
<dbReference type="FunFam" id="2.40.10.10:FF:000068">
    <property type="entry name" value="transmembrane protease serine 2"/>
    <property type="match status" value="1"/>
</dbReference>
<dbReference type="GO" id="GO:0006508">
    <property type="term" value="P:proteolysis"/>
    <property type="evidence" value="ECO:0007669"/>
    <property type="project" value="InterPro"/>
</dbReference>
<feature type="chain" id="PRO_5001950612" description="Peptidase S1 domain-containing protein" evidence="2">
    <location>
        <begin position="26"/>
        <end position="530"/>
    </location>
</feature>
<name>A0A099LMC2_9VIBR</name>
<evidence type="ECO:0000256" key="1">
    <source>
        <dbReference type="ARBA" id="ARBA00023157"/>
    </source>
</evidence>
<accession>A0A099LMC2</accession>
<dbReference type="Pfam" id="PF00089">
    <property type="entry name" value="Trypsin"/>
    <property type="match status" value="1"/>
</dbReference>
<dbReference type="CDD" id="cd00190">
    <property type="entry name" value="Tryp_SPc"/>
    <property type="match status" value="1"/>
</dbReference>
<evidence type="ECO:0000313" key="4">
    <source>
        <dbReference type="EMBL" id="KGK08576.1"/>
    </source>
</evidence>
<dbReference type="GeneID" id="43684427"/>
<dbReference type="GO" id="GO:0004252">
    <property type="term" value="F:serine-type endopeptidase activity"/>
    <property type="evidence" value="ECO:0007669"/>
    <property type="project" value="InterPro"/>
</dbReference>
<dbReference type="InterPro" id="IPR043504">
    <property type="entry name" value="Peptidase_S1_PA_chymotrypsin"/>
</dbReference>
<sequence length="530" mass="55743">MLKKSVVSNVLILSGLFTSSTLVIAKPVTHVEERIIGGEVAQAGTWPTMAVLYRADAESVYKGRFCGGNYIGNGYVVTAAHCVHHSQANSLKVAIGLTELSQAGTQGATADVERIYVHEAYNAVTSGFDIAILQLKTKPNISGATLANQSYFDSLGPGEELTVIGWGNRDATGNPDYPDALHQVNVPLVDSDVCRALGNGYQNVGDDAFCAGYAQGGKDSCQGDSGGPIWALGNSSKIQVGVVSWGNGCAQANAYGVYANVGNLLSWVKSRTAGVDFTQYHDLGYVEFSDIAHEFVVSNNSTQTMTFNLKSNSGVTILDDQCSAVPLNNGERCIIKGTIGVNSAKSTSAQLTMQSDSNLVPEIKMELAYTGIALAANDVASLFSMANSGVFSSEKPWSANNGTLQSAAITHGEESTLVVKGLEKGYLSFSYSVDSEAEYDGLKVYVNGKQKAFFSGNNVRGTQTLTLDQASNEVSFVSMKDEEVTEGSDIATLSNLKFSTSNNASSGSSSGGSLGFIGLALLAGLLRRRG</sequence>
<evidence type="ECO:0000259" key="3">
    <source>
        <dbReference type="PROSITE" id="PS50240"/>
    </source>
</evidence>
<dbReference type="eggNOG" id="COG5640">
    <property type="taxonomic scope" value="Bacteria"/>
</dbReference>
<keyword evidence="1" id="KW-1015">Disulfide bond</keyword>
<keyword evidence="2" id="KW-0732">Signal</keyword>
<gene>
    <name evidence="4" type="ORF">EA26_15190</name>
</gene>
<dbReference type="InterPro" id="IPR018114">
    <property type="entry name" value="TRYPSIN_HIS"/>
</dbReference>
<dbReference type="InterPro" id="IPR001314">
    <property type="entry name" value="Peptidase_S1A"/>
</dbReference>
<proteinExistence type="predicted"/>
<dbReference type="RefSeq" id="WP_039429434.1">
    <property type="nucleotide sequence ID" value="NZ_CP061845.1"/>
</dbReference>
<dbReference type="Gene3D" id="2.60.40.10">
    <property type="entry name" value="Immunoglobulins"/>
    <property type="match status" value="1"/>
</dbReference>
<evidence type="ECO:0000256" key="2">
    <source>
        <dbReference type="SAM" id="SignalP"/>
    </source>
</evidence>
<feature type="signal peptide" evidence="2">
    <location>
        <begin position="1"/>
        <end position="25"/>
    </location>
</feature>
<dbReference type="Gene3D" id="2.40.10.10">
    <property type="entry name" value="Trypsin-like serine proteases"/>
    <property type="match status" value="1"/>
</dbReference>
<evidence type="ECO:0000313" key="5">
    <source>
        <dbReference type="Proteomes" id="UP000029994"/>
    </source>
</evidence>
<dbReference type="PROSITE" id="PS50240">
    <property type="entry name" value="TRYPSIN_DOM"/>
    <property type="match status" value="1"/>
</dbReference>
<dbReference type="SUPFAM" id="SSF50494">
    <property type="entry name" value="Trypsin-like serine proteases"/>
    <property type="match status" value="1"/>
</dbReference>